<dbReference type="EMBL" id="KF900687">
    <property type="protein sequence ID" value="AIF03702.1"/>
    <property type="molecule type" value="Genomic_DNA"/>
</dbReference>
<proteinExistence type="predicted"/>
<feature type="transmembrane region" description="Helical" evidence="2">
    <location>
        <begin position="45"/>
        <end position="64"/>
    </location>
</feature>
<organism evidence="3">
    <name type="scientific">uncultured marine group II/III euryarchaeote KM3_169_C11</name>
    <dbReference type="NCBI Taxonomy" id="1457922"/>
    <lineage>
        <taxon>Archaea</taxon>
        <taxon>Methanobacteriati</taxon>
        <taxon>Methanobacteriota</taxon>
        <taxon>environmental samples</taxon>
    </lineage>
</organism>
<protein>
    <recommendedName>
        <fullName evidence="4">Zinc ribbon domain-containing protein</fullName>
    </recommendedName>
</protein>
<evidence type="ECO:0000313" key="3">
    <source>
        <dbReference type="EMBL" id="AIF03702.1"/>
    </source>
</evidence>
<feature type="compositionally biased region" description="Basic and acidic residues" evidence="1">
    <location>
        <begin position="147"/>
        <end position="158"/>
    </location>
</feature>
<accession>A0A075GNV9</accession>
<feature type="compositionally biased region" description="Polar residues" evidence="1">
    <location>
        <begin position="189"/>
        <end position="200"/>
    </location>
</feature>
<evidence type="ECO:0008006" key="4">
    <source>
        <dbReference type="Google" id="ProtNLM"/>
    </source>
</evidence>
<keyword evidence="2" id="KW-1133">Transmembrane helix</keyword>
<keyword evidence="2" id="KW-0812">Transmembrane</keyword>
<feature type="transmembrane region" description="Helical" evidence="2">
    <location>
        <begin position="16"/>
        <end position="39"/>
    </location>
</feature>
<sequence length="305" mass="33185">MASKRLVRMAEDKNELTAWALLITPAIIVAILHSIIPAASHYVDLTWEKVVMYLIALALGFLLFRRSRKVLDHEFFRAKSIKGLRKAYTAEDRGLWTKADSAMAQLERDAEGYLASDDDAGRDRGKRTDELAGRSMSDSPEKEEELEVRMLSEQDHVRRSTSRMSGEGQEDPMAAMAASDLAHERKQAASPSNVDASLQQALKDEDSARKQKVKETAAPAPVVAKPKPKPKPEPKAASPQEYEQIYGGGKEPAGVTVEGDKDLASLAASTGGGGDVGKETKFCLDCGARNSISRDYCSSCSALLT</sequence>
<feature type="compositionally biased region" description="Basic and acidic residues" evidence="1">
    <location>
        <begin position="202"/>
        <end position="215"/>
    </location>
</feature>
<evidence type="ECO:0000256" key="1">
    <source>
        <dbReference type="SAM" id="MobiDB-lite"/>
    </source>
</evidence>
<keyword evidence="2" id="KW-0472">Membrane</keyword>
<reference evidence="3" key="1">
    <citation type="journal article" date="2014" name="Genome Biol. Evol.">
        <title>Pangenome evidence for extensive interdomain horizontal transfer affecting lineage core and shell genes in uncultured planktonic thaumarchaeota and euryarchaeota.</title>
        <authorList>
            <person name="Deschamps P."/>
            <person name="Zivanovic Y."/>
            <person name="Moreira D."/>
            <person name="Rodriguez-Valera F."/>
            <person name="Lopez-Garcia P."/>
        </authorList>
    </citation>
    <scope>NUCLEOTIDE SEQUENCE</scope>
</reference>
<feature type="region of interest" description="Disordered" evidence="1">
    <location>
        <begin position="113"/>
        <end position="258"/>
    </location>
</feature>
<evidence type="ECO:0000256" key="2">
    <source>
        <dbReference type="SAM" id="Phobius"/>
    </source>
</evidence>
<feature type="compositionally biased region" description="Basic and acidic residues" evidence="1">
    <location>
        <begin position="119"/>
        <end position="132"/>
    </location>
</feature>
<dbReference type="AlphaFoldDB" id="A0A075GNV9"/>
<name>A0A075GNV9_9EURY</name>
<feature type="compositionally biased region" description="Low complexity" evidence="1">
    <location>
        <begin position="216"/>
        <end position="225"/>
    </location>
</feature>